<dbReference type="EMBL" id="BSDI01000020">
    <property type="protein sequence ID" value="GLH99001.1"/>
    <property type="molecule type" value="Genomic_DNA"/>
</dbReference>
<evidence type="ECO:0000313" key="6">
    <source>
        <dbReference type="Proteomes" id="UP001144280"/>
    </source>
</evidence>
<dbReference type="PROSITE" id="PS51819">
    <property type="entry name" value="VOC"/>
    <property type="match status" value="1"/>
</dbReference>
<evidence type="ECO:0000256" key="2">
    <source>
        <dbReference type="SAM" id="MobiDB-lite"/>
    </source>
</evidence>
<accession>A0ABQ5QYJ1</accession>
<keyword evidence="3" id="KW-1133">Transmembrane helix</keyword>
<dbReference type="Gene3D" id="3.10.180.10">
    <property type="entry name" value="2,3-Dihydroxybiphenyl 1,2-Dioxygenase, domain 1"/>
    <property type="match status" value="1"/>
</dbReference>
<name>A0ABQ5QYJ1_9ACTN</name>
<evidence type="ECO:0000259" key="4">
    <source>
        <dbReference type="PROSITE" id="PS51819"/>
    </source>
</evidence>
<organism evidence="5 6">
    <name type="scientific">Phytohabitans aurantiacus</name>
    <dbReference type="NCBI Taxonomy" id="3016789"/>
    <lineage>
        <taxon>Bacteria</taxon>
        <taxon>Bacillati</taxon>
        <taxon>Actinomycetota</taxon>
        <taxon>Actinomycetes</taxon>
        <taxon>Micromonosporales</taxon>
        <taxon>Micromonosporaceae</taxon>
    </lineage>
</organism>
<dbReference type="InterPro" id="IPR004360">
    <property type="entry name" value="Glyas_Fos-R_dOase_dom"/>
</dbReference>
<keyword evidence="3" id="KW-0472">Membrane</keyword>
<keyword evidence="1" id="KW-0479">Metal-binding</keyword>
<dbReference type="PANTHER" id="PTHR43048">
    <property type="entry name" value="METHYLMALONYL-COA EPIMERASE"/>
    <property type="match status" value="1"/>
</dbReference>
<evidence type="ECO:0000313" key="5">
    <source>
        <dbReference type="EMBL" id="GLH99001.1"/>
    </source>
</evidence>
<dbReference type="Pfam" id="PF00903">
    <property type="entry name" value="Glyoxalase"/>
    <property type="match status" value="1"/>
</dbReference>
<dbReference type="InterPro" id="IPR051785">
    <property type="entry name" value="MMCE/EMCE_epimerase"/>
</dbReference>
<dbReference type="InterPro" id="IPR029068">
    <property type="entry name" value="Glyas_Bleomycin-R_OHBP_Dase"/>
</dbReference>
<dbReference type="Proteomes" id="UP001144280">
    <property type="component" value="Unassembled WGS sequence"/>
</dbReference>
<feature type="compositionally biased region" description="Acidic residues" evidence="2">
    <location>
        <begin position="166"/>
        <end position="177"/>
    </location>
</feature>
<proteinExistence type="predicted"/>
<evidence type="ECO:0000256" key="1">
    <source>
        <dbReference type="ARBA" id="ARBA00022723"/>
    </source>
</evidence>
<comment type="caution">
    <text evidence="5">The sequence shown here is derived from an EMBL/GenBank/DDBJ whole genome shotgun (WGS) entry which is preliminary data.</text>
</comment>
<feature type="region of interest" description="Disordered" evidence="2">
    <location>
        <begin position="234"/>
        <end position="285"/>
    </location>
</feature>
<feature type="compositionally biased region" description="Low complexity" evidence="2">
    <location>
        <begin position="258"/>
        <end position="283"/>
    </location>
</feature>
<feature type="transmembrane region" description="Helical" evidence="3">
    <location>
        <begin position="37"/>
        <end position="56"/>
    </location>
</feature>
<feature type="domain" description="VOC" evidence="4">
    <location>
        <begin position="284"/>
        <end position="401"/>
    </location>
</feature>
<sequence>MADARRRPIAPVRKLVAGVLATFAAFIVLFGAGMQSWAIVALGVAVIVLAIGLVFVTTIRGGARAWVAGTAHVVSASEPPASSSYGRCELQIVIDAPGLPGAAIKVRDPRVPVAKWPDHGATLPIMVAVDDIRHVRILWDDVLTHAEAAASGFSRPASGGLSDADLLGDDLFPDEEPPWSRRPDEPFPDLDGAEPVTADLTDDLGGGIRDEPVVVHQKPGGPIVLEGTLVEPSVEPRSVPLPRRAKAASHEQNGGEAGAATAVADPPDDAASPYPSAHPSPGGSIHGVGVTVLVTDLDRSIAFYRDMLGFYEVDNGDGNAVLASGETRLVLRSISDLEPAGPRTVHVNLEVGDVTAMYEELKEKGVRFTYAPRVVNRGSKLDLWAAAFRDPDGHGIALTQWRNRPAPD</sequence>
<gene>
    <name evidence="5" type="ORF">Pa4123_42760</name>
</gene>
<reference evidence="5" key="1">
    <citation type="submission" date="2022-12" db="EMBL/GenBank/DDBJ databases">
        <title>New Phytohabitans aurantiacus sp. RD004123 nov., an actinomycete isolated from soil.</title>
        <authorList>
            <person name="Triningsih D.W."/>
            <person name="Harunari E."/>
            <person name="Igarashi Y."/>
        </authorList>
    </citation>
    <scope>NUCLEOTIDE SEQUENCE</scope>
    <source>
        <strain evidence="5">RD004123</strain>
    </source>
</reference>
<dbReference type="InterPro" id="IPR037523">
    <property type="entry name" value="VOC_core"/>
</dbReference>
<evidence type="ECO:0000256" key="3">
    <source>
        <dbReference type="SAM" id="Phobius"/>
    </source>
</evidence>
<dbReference type="RefSeq" id="WP_281898332.1">
    <property type="nucleotide sequence ID" value="NZ_BSDI01000020.1"/>
</dbReference>
<keyword evidence="3" id="KW-0812">Transmembrane</keyword>
<protein>
    <recommendedName>
        <fullName evidence="4">VOC domain-containing protein</fullName>
    </recommendedName>
</protein>
<keyword evidence="6" id="KW-1185">Reference proteome</keyword>
<feature type="region of interest" description="Disordered" evidence="2">
    <location>
        <begin position="153"/>
        <end position="196"/>
    </location>
</feature>
<dbReference type="SUPFAM" id="SSF54593">
    <property type="entry name" value="Glyoxalase/Bleomycin resistance protein/Dihydroxybiphenyl dioxygenase"/>
    <property type="match status" value="1"/>
</dbReference>
<feature type="transmembrane region" description="Helical" evidence="3">
    <location>
        <begin position="12"/>
        <end position="31"/>
    </location>
</feature>
<dbReference type="PANTHER" id="PTHR43048:SF3">
    <property type="entry name" value="METHYLMALONYL-COA EPIMERASE, MITOCHONDRIAL"/>
    <property type="match status" value="1"/>
</dbReference>